<reference evidence="3 4" key="1">
    <citation type="journal article" date="2015" name="Nature">
        <title>rRNA introns, odd ribosomes, and small enigmatic genomes across a large radiation of phyla.</title>
        <authorList>
            <person name="Brown C.T."/>
            <person name="Hug L.A."/>
            <person name="Thomas B.C."/>
            <person name="Sharon I."/>
            <person name="Castelle C.J."/>
            <person name="Singh A."/>
            <person name="Wilkins M.J."/>
            <person name="Williams K.H."/>
            <person name="Banfield J.F."/>
        </authorList>
    </citation>
    <scope>NUCLEOTIDE SEQUENCE [LARGE SCALE GENOMIC DNA]</scope>
</reference>
<dbReference type="Pfam" id="PF26299">
    <property type="entry name" value="MurL_N"/>
    <property type="match status" value="1"/>
</dbReference>
<dbReference type="EMBL" id="LCOJ01000028">
    <property type="protein sequence ID" value="KKU74709.1"/>
    <property type="molecule type" value="Genomic_DNA"/>
</dbReference>
<sequence>MPRASSFTFGTYKVDTTRSIITFTYRVEFKWGIGKTFTDRLIFPDVAPELWEKVPKAVLEPTLQALLLMIGINYWCVYPSSNMRIEGFALTREQARFWDSLYLNGLGEFFYDMQIDFHNLIAFPFDASAAEPAPARFERPARALLLNGAGKDSILSAEMLKASGTPFDFFAFAPTPAHKRIAALVGAKTIRATRRRDPWIGVIMSIFGVSSSYPSVSTFTFIATLLAELLGYNSITFSNERSADFGNNDYLQRFITPDIRTSSLLREYSELEIVRRFVRYPQYLRYVTSCNMYFWLPRIQQLLSSTSYWCKQCPKCVFIFACFTAFLPKKEVVDIFGANLYTKKRLLPLFKRILGIEGFKPLDCVGEPEEMILAMHHAAQRREYAGEPAMQVFEEHFPTSYGFNEIARRVFTDEEEYVEK</sequence>
<evidence type="ECO:0008006" key="5">
    <source>
        <dbReference type="Google" id="ProtNLM"/>
    </source>
</evidence>
<gene>
    <name evidence="3" type="ORF">UY01_C0028G0006</name>
</gene>
<dbReference type="Proteomes" id="UP000034879">
    <property type="component" value="Unassembled WGS sequence"/>
</dbReference>
<feature type="domain" description="MurL C-terminal" evidence="1">
    <location>
        <begin position="287"/>
        <end position="399"/>
    </location>
</feature>
<proteinExistence type="predicted"/>
<evidence type="ECO:0000259" key="1">
    <source>
        <dbReference type="Pfam" id="PF26298"/>
    </source>
</evidence>
<feature type="domain" description="MurL N-terminal" evidence="2">
    <location>
        <begin position="4"/>
        <end position="247"/>
    </location>
</feature>
<dbReference type="InterPro" id="IPR058741">
    <property type="entry name" value="MurL_C"/>
</dbReference>
<protein>
    <recommendedName>
        <fullName evidence="5">UDP-N-acetyl-alpha-D-muramoyl-L-alanyl-L-glutamate epimerase</fullName>
    </recommendedName>
</protein>
<comment type="caution">
    <text evidence="3">The sequence shown here is derived from an EMBL/GenBank/DDBJ whole genome shotgun (WGS) entry which is preliminary data.</text>
</comment>
<evidence type="ECO:0000259" key="2">
    <source>
        <dbReference type="Pfam" id="PF26299"/>
    </source>
</evidence>
<evidence type="ECO:0000313" key="4">
    <source>
        <dbReference type="Proteomes" id="UP000034879"/>
    </source>
</evidence>
<dbReference type="Pfam" id="PF26298">
    <property type="entry name" value="MurL_epimerase_C"/>
    <property type="match status" value="1"/>
</dbReference>
<organism evidence="3 4">
    <name type="scientific">Candidatus Nomurabacteria bacterium GW2011_GWB1_47_6</name>
    <dbReference type="NCBI Taxonomy" id="1618749"/>
    <lineage>
        <taxon>Bacteria</taxon>
        <taxon>Candidatus Nomuraibacteriota</taxon>
    </lineage>
</organism>
<name>A0A0G1SYU5_9BACT</name>
<dbReference type="InterPro" id="IPR058740">
    <property type="entry name" value="MurL_N"/>
</dbReference>
<dbReference type="AlphaFoldDB" id="A0A0G1SYU5"/>
<accession>A0A0G1SYU5</accession>
<evidence type="ECO:0000313" key="3">
    <source>
        <dbReference type="EMBL" id="KKU74709.1"/>
    </source>
</evidence>